<dbReference type="Proteomes" id="UP000218209">
    <property type="component" value="Unassembled WGS sequence"/>
</dbReference>
<evidence type="ECO:0000313" key="3">
    <source>
        <dbReference type="Proteomes" id="UP000218209"/>
    </source>
</evidence>
<feature type="compositionally biased region" description="Gly residues" evidence="1">
    <location>
        <begin position="199"/>
        <end position="215"/>
    </location>
</feature>
<evidence type="ECO:0000313" key="2">
    <source>
        <dbReference type="EMBL" id="OSX68242.1"/>
    </source>
</evidence>
<proteinExistence type="predicted"/>
<accession>A0A1X6NI64</accession>
<reference evidence="2 3" key="1">
    <citation type="submission" date="2017-03" db="EMBL/GenBank/DDBJ databases">
        <title>WGS assembly of Porphyra umbilicalis.</title>
        <authorList>
            <person name="Brawley S.H."/>
            <person name="Blouin N.A."/>
            <person name="Ficko-Blean E."/>
            <person name="Wheeler G.L."/>
            <person name="Lohr M."/>
            <person name="Goodson H.V."/>
            <person name="Jenkins J.W."/>
            <person name="Blaby-Haas C.E."/>
            <person name="Helliwell K.E."/>
            <person name="Chan C."/>
            <person name="Marriage T."/>
            <person name="Bhattacharya D."/>
            <person name="Klein A.S."/>
            <person name="Badis Y."/>
            <person name="Brodie J."/>
            <person name="Cao Y."/>
            <person name="Collen J."/>
            <person name="Dittami S.M."/>
            <person name="Gachon C.M."/>
            <person name="Green B.R."/>
            <person name="Karpowicz S."/>
            <person name="Kim J.W."/>
            <person name="Kudahl U."/>
            <person name="Lin S."/>
            <person name="Michel G."/>
            <person name="Mittag M."/>
            <person name="Olson B.J."/>
            <person name="Pangilinan J."/>
            <person name="Peng Y."/>
            <person name="Qiu H."/>
            <person name="Shu S."/>
            <person name="Singer J.T."/>
            <person name="Smith A.G."/>
            <person name="Sprecher B.N."/>
            <person name="Wagner V."/>
            <person name="Wang W."/>
            <person name="Wang Z.-Y."/>
            <person name="Yan J."/>
            <person name="Yarish C."/>
            <person name="Zoeuner-Riek S."/>
            <person name="Zhuang Y."/>
            <person name="Zou Y."/>
            <person name="Lindquist E.A."/>
            <person name="Grimwood J."/>
            <person name="Barry K."/>
            <person name="Rokhsar D.S."/>
            <person name="Schmutz J."/>
            <person name="Stiller J.W."/>
            <person name="Grossman A.R."/>
            <person name="Prochnik S.E."/>
        </authorList>
    </citation>
    <scope>NUCLEOTIDE SEQUENCE [LARGE SCALE GENOMIC DNA]</scope>
    <source>
        <strain evidence="2">4086291</strain>
    </source>
</reference>
<feature type="region of interest" description="Disordered" evidence="1">
    <location>
        <begin position="152"/>
        <end position="215"/>
    </location>
</feature>
<sequence length="215" mass="22094">MRAWRARRRRGRGRPRPPRGGGAPGEEGTRGGGVEAPRRCRWSHPHGDGRAGHVVGSDGPARVRPRQRGCAHSPAGAPPTAAPVGRLLQGGSGPSMSARACAQGRAHCACSRLSCSCSCCGTIGGDRPPHRRVAWCGRLLDAWAFCVAGSGAHGSTPPPPRRGGWVVHPPRWRRCGRGVTTKGGGDDGRGRGEASSPSLGGGVVGRRGAAGVGRV</sequence>
<feature type="region of interest" description="Disordered" evidence="1">
    <location>
        <begin position="1"/>
        <end position="83"/>
    </location>
</feature>
<organism evidence="2 3">
    <name type="scientific">Porphyra umbilicalis</name>
    <name type="common">Purple laver</name>
    <name type="synonym">Red alga</name>
    <dbReference type="NCBI Taxonomy" id="2786"/>
    <lineage>
        <taxon>Eukaryota</taxon>
        <taxon>Rhodophyta</taxon>
        <taxon>Bangiophyceae</taxon>
        <taxon>Bangiales</taxon>
        <taxon>Bangiaceae</taxon>
        <taxon>Porphyra</taxon>
    </lineage>
</organism>
<keyword evidence="3" id="KW-1185">Reference proteome</keyword>
<dbReference type="EMBL" id="KV920857">
    <property type="protein sequence ID" value="OSX68242.1"/>
    <property type="molecule type" value="Genomic_DNA"/>
</dbReference>
<feature type="compositionally biased region" description="Gly residues" evidence="1">
    <location>
        <begin position="19"/>
        <end position="34"/>
    </location>
</feature>
<feature type="compositionally biased region" description="Basic residues" evidence="1">
    <location>
        <begin position="1"/>
        <end position="17"/>
    </location>
</feature>
<protein>
    <submittedName>
        <fullName evidence="2">Uncharacterized protein</fullName>
    </submittedName>
</protein>
<evidence type="ECO:0000256" key="1">
    <source>
        <dbReference type="SAM" id="MobiDB-lite"/>
    </source>
</evidence>
<gene>
    <name evidence="2" type="ORF">BU14_3162s0001</name>
</gene>
<name>A0A1X6NI64_PORUM</name>
<dbReference type="AlphaFoldDB" id="A0A1X6NI64"/>